<keyword evidence="3" id="KW-1185">Reference proteome</keyword>
<gene>
    <name evidence="2" type="ORF">GXP67_18200</name>
</gene>
<reference evidence="2 3" key="1">
    <citation type="submission" date="2020-01" db="EMBL/GenBank/DDBJ databases">
        <authorList>
            <person name="Kim M.K."/>
        </authorList>
    </citation>
    <scope>NUCLEOTIDE SEQUENCE [LARGE SCALE GENOMIC DNA]</scope>
    <source>
        <strain evidence="2 3">172606-1</strain>
    </source>
</reference>
<proteinExistence type="predicted"/>
<dbReference type="EMBL" id="CP048222">
    <property type="protein sequence ID" value="QHT68436.1"/>
    <property type="molecule type" value="Genomic_DNA"/>
</dbReference>
<sequence length="240" mass="27384">MKKLAYFLLAPALLFISSVTHAQQIGSFSLEEIQKQVSDPNGKYYHTTLLEKFNKDQELDTESLVMLYYGFSTLSDYKPYESWLLEKELLKVEKGKEDASTAALADSLLKINPVSLLAHQKLYRAHLDSDKKLAIKHKEKFESLGKAIKYSGNGRKIETAPLLISPADKFAYFNYMGMTLRPKEEILEENSKIYNVVYYANPASPVLTNKWYFDNTIPFTKENKLKSEITVMIAEKAASN</sequence>
<dbReference type="KEGG" id="rhoz:GXP67_18200"/>
<feature type="signal peptide" evidence="1">
    <location>
        <begin position="1"/>
        <end position="22"/>
    </location>
</feature>
<evidence type="ECO:0000313" key="2">
    <source>
        <dbReference type="EMBL" id="QHT68436.1"/>
    </source>
</evidence>
<dbReference type="RefSeq" id="WP_162444449.1">
    <property type="nucleotide sequence ID" value="NZ_CP048222.1"/>
</dbReference>
<evidence type="ECO:0000256" key="1">
    <source>
        <dbReference type="SAM" id="SignalP"/>
    </source>
</evidence>
<dbReference type="InterPro" id="IPR032578">
    <property type="entry name" value="DUF4919"/>
</dbReference>
<dbReference type="Proteomes" id="UP000480178">
    <property type="component" value="Chromosome"/>
</dbReference>
<dbReference type="Pfam" id="PF16266">
    <property type="entry name" value="DUF4919"/>
    <property type="match status" value="1"/>
</dbReference>
<feature type="chain" id="PRO_5025487276" evidence="1">
    <location>
        <begin position="23"/>
        <end position="240"/>
    </location>
</feature>
<evidence type="ECO:0000313" key="3">
    <source>
        <dbReference type="Proteomes" id="UP000480178"/>
    </source>
</evidence>
<name>A0A6C0GK73_9BACT</name>
<protein>
    <submittedName>
        <fullName evidence="2">DUF4919 domain-containing protein</fullName>
    </submittedName>
</protein>
<keyword evidence="1" id="KW-0732">Signal</keyword>
<organism evidence="2 3">
    <name type="scientific">Rhodocytophaga rosea</name>
    <dbReference type="NCBI Taxonomy" id="2704465"/>
    <lineage>
        <taxon>Bacteria</taxon>
        <taxon>Pseudomonadati</taxon>
        <taxon>Bacteroidota</taxon>
        <taxon>Cytophagia</taxon>
        <taxon>Cytophagales</taxon>
        <taxon>Rhodocytophagaceae</taxon>
        <taxon>Rhodocytophaga</taxon>
    </lineage>
</organism>
<accession>A0A6C0GK73</accession>
<dbReference type="AlphaFoldDB" id="A0A6C0GK73"/>